<reference evidence="2 3" key="1">
    <citation type="submission" date="2019-03" db="EMBL/GenBank/DDBJ databases">
        <title>Draft genome sequence of Xylaria hypoxylon DSM 108379, a ubiquitous saprotrophic-parasitic fungi on hardwood.</title>
        <authorList>
            <person name="Buettner E."/>
            <person name="Leonhardt S."/>
            <person name="Gebauer A.M."/>
            <person name="Liers C."/>
            <person name="Hofrichter M."/>
            <person name="Kellner H."/>
        </authorList>
    </citation>
    <scope>NUCLEOTIDE SEQUENCE [LARGE SCALE GENOMIC DNA]</scope>
    <source>
        <strain evidence="2 3">DSM 108379</strain>
    </source>
</reference>
<dbReference type="EMBL" id="SKBN01000371">
    <property type="protein sequence ID" value="TGJ78595.1"/>
    <property type="molecule type" value="Genomic_DNA"/>
</dbReference>
<accession>A0A4Z0YH69</accession>
<evidence type="ECO:0000256" key="1">
    <source>
        <dbReference type="SAM" id="MobiDB-lite"/>
    </source>
</evidence>
<name>A0A4Z0YH69_9PEZI</name>
<evidence type="ECO:0000313" key="3">
    <source>
        <dbReference type="Proteomes" id="UP000297716"/>
    </source>
</evidence>
<proteinExistence type="predicted"/>
<dbReference type="Proteomes" id="UP000297716">
    <property type="component" value="Unassembled WGS sequence"/>
</dbReference>
<evidence type="ECO:0000313" key="2">
    <source>
        <dbReference type="EMBL" id="TGJ78595.1"/>
    </source>
</evidence>
<comment type="caution">
    <text evidence="2">The sequence shown here is derived from an EMBL/GenBank/DDBJ whole genome shotgun (WGS) entry which is preliminary data.</text>
</comment>
<keyword evidence="3" id="KW-1185">Reference proteome</keyword>
<dbReference type="OrthoDB" id="5240751at2759"/>
<dbReference type="STRING" id="37992.A0A4Z0YH69"/>
<organism evidence="2 3">
    <name type="scientific">Xylaria hypoxylon</name>
    <dbReference type="NCBI Taxonomy" id="37992"/>
    <lineage>
        <taxon>Eukaryota</taxon>
        <taxon>Fungi</taxon>
        <taxon>Dikarya</taxon>
        <taxon>Ascomycota</taxon>
        <taxon>Pezizomycotina</taxon>
        <taxon>Sordariomycetes</taxon>
        <taxon>Xylariomycetidae</taxon>
        <taxon>Xylariales</taxon>
        <taxon>Xylariaceae</taxon>
        <taxon>Xylaria</taxon>
    </lineage>
</organism>
<gene>
    <name evidence="2" type="ORF">E0Z10_g10173</name>
</gene>
<feature type="compositionally biased region" description="Low complexity" evidence="1">
    <location>
        <begin position="49"/>
        <end position="73"/>
    </location>
</feature>
<feature type="compositionally biased region" description="Polar residues" evidence="1">
    <location>
        <begin position="74"/>
        <end position="83"/>
    </location>
</feature>
<sequence length="130" mass="13958">MPSYGSEVGVHAIIRDKEIPAAIESSSPQSTYGGEGRPSTDQYAPYSDRSTTSPTPRHRSTSAAATAAAASTSETDLNWSQGAPTPMSVIASRYAHLVEEGMTEGEIRRLEEEERQLDAAIEHAGRRVNP</sequence>
<feature type="region of interest" description="Disordered" evidence="1">
    <location>
        <begin position="1"/>
        <end position="84"/>
    </location>
</feature>
<dbReference type="AlphaFoldDB" id="A0A4Z0YH69"/>
<protein>
    <submittedName>
        <fullName evidence="2">Uncharacterized protein</fullName>
    </submittedName>
</protein>